<gene>
    <name evidence="3" type="primary">bcp</name>
    <name evidence="3" type="ORF">A8U91_03328</name>
</gene>
<reference evidence="3 4" key="1">
    <citation type="submission" date="2016-06" db="EMBL/GenBank/DDBJ databases">
        <title>Genome sequence of halotolerant plant growth promoting strain of Halomonas elongata HEK1 isolated from salterns of Rann of Kutch, Gujarat, India.</title>
        <authorList>
            <person name="Gaba S."/>
            <person name="Singh R.N."/>
            <person name="Abrol S."/>
            <person name="Kaushik R."/>
            <person name="Saxena A.K."/>
        </authorList>
    </citation>
    <scope>NUCLEOTIDE SEQUENCE [LARGE SCALE GENOMIC DNA]</scope>
    <source>
        <strain evidence="3 4">HEK1</strain>
    </source>
</reference>
<proteinExistence type="predicted"/>
<dbReference type="Gene3D" id="3.40.30.10">
    <property type="entry name" value="Glutaredoxin"/>
    <property type="match status" value="1"/>
</dbReference>
<evidence type="ECO:0000313" key="3">
    <source>
        <dbReference type="EMBL" id="OBX34275.1"/>
    </source>
</evidence>
<feature type="compositionally biased region" description="Low complexity" evidence="1">
    <location>
        <begin position="74"/>
        <end position="89"/>
    </location>
</feature>
<evidence type="ECO:0000313" key="4">
    <source>
        <dbReference type="Proteomes" id="UP000092504"/>
    </source>
</evidence>
<protein>
    <submittedName>
        <fullName evidence="3">Putative peroxiredoxin bcp</fullName>
        <ecNumber evidence="3">1.11.1.15</ecNumber>
    </submittedName>
</protein>
<keyword evidence="3" id="KW-0575">Peroxidase</keyword>
<dbReference type="EC" id="1.11.1.15" evidence="3"/>
<evidence type="ECO:0000256" key="1">
    <source>
        <dbReference type="SAM" id="MobiDB-lite"/>
    </source>
</evidence>
<dbReference type="EMBL" id="MAJD01000002">
    <property type="protein sequence ID" value="OBX34275.1"/>
    <property type="molecule type" value="Genomic_DNA"/>
</dbReference>
<comment type="caution">
    <text evidence="3">The sequence shown here is derived from an EMBL/GenBank/DDBJ whole genome shotgun (WGS) entry which is preliminary data.</text>
</comment>
<sequence>MSISVGQPVPDFTATATGDTQLSLSELRGKQVVLYFYPKASTPAARPRAVTSGTTRRHSTPPTRSSSVFPGTASVPRRTSRPSRTSTSR</sequence>
<name>A0A1B8NWB6_HALEL</name>
<feature type="region of interest" description="Disordered" evidence="1">
    <location>
        <begin position="38"/>
        <end position="89"/>
    </location>
</feature>
<dbReference type="SUPFAM" id="SSF52833">
    <property type="entry name" value="Thioredoxin-like"/>
    <property type="match status" value="1"/>
</dbReference>
<dbReference type="InterPro" id="IPR000866">
    <property type="entry name" value="AhpC/TSA"/>
</dbReference>
<keyword evidence="3" id="KW-0560">Oxidoreductase</keyword>
<dbReference type="AlphaFoldDB" id="A0A1B8NWB6"/>
<dbReference type="Pfam" id="PF00578">
    <property type="entry name" value="AhpC-TSA"/>
    <property type="match status" value="1"/>
</dbReference>
<dbReference type="PATRIC" id="fig|2746.7.peg.3424"/>
<dbReference type="InterPro" id="IPR036249">
    <property type="entry name" value="Thioredoxin-like_sf"/>
</dbReference>
<dbReference type="GO" id="GO:0004601">
    <property type="term" value="F:peroxidase activity"/>
    <property type="evidence" value="ECO:0007669"/>
    <property type="project" value="UniProtKB-KW"/>
</dbReference>
<evidence type="ECO:0000259" key="2">
    <source>
        <dbReference type="Pfam" id="PF00578"/>
    </source>
</evidence>
<dbReference type="Proteomes" id="UP000092504">
    <property type="component" value="Unassembled WGS sequence"/>
</dbReference>
<organism evidence="3 4">
    <name type="scientific">Halomonas elongata</name>
    <dbReference type="NCBI Taxonomy" id="2746"/>
    <lineage>
        <taxon>Bacteria</taxon>
        <taxon>Pseudomonadati</taxon>
        <taxon>Pseudomonadota</taxon>
        <taxon>Gammaproteobacteria</taxon>
        <taxon>Oceanospirillales</taxon>
        <taxon>Halomonadaceae</taxon>
        <taxon>Halomonas</taxon>
    </lineage>
</organism>
<feature type="domain" description="Alkyl hydroperoxide reductase subunit C/ Thiol specific antioxidant" evidence="2">
    <location>
        <begin position="5"/>
        <end position="46"/>
    </location>
</feature>
<accession>A0A1B8NWB6</accession>